<accession>B6W9M1</accession>
<feature type="domain" description="HTH cro/C1-type" evidence="1">
    <location>
        <begin position="12"/>
        <end position="66"/>
    </location>
</feature>
<proteinExistence type="predicted"/>
<dbReference type="AlphaFoldDB" id="B6W9M1"/>
<evidence type="ECO:0000313" key="3">
    <source>
        <dbReference type="Proteomes" id="UP000005451"/>
    </source>
</evidence>
<dbReference type="GO" id="GO:0003677">
    <property type="term" value="F:DNA binding"/>
    <property type="evidence" value="ECO:0007669"/>
    <property type="project" value="UniProtKB-KW"/>
</dbReference>
<sequence length="68" mass="8068">MNQGGDKMKFTLRQARTFAGITQSEMAEKLGMTEKTYIQYEKYRRIFRMDDAYKFSEIVGIDLDKIIF</sequence>
<dbReference type="eggNOG" id="COG1476">
    <property type="taxonomic scope" value="Bacteria"/>
</dbReference>
<gene>
    <name evidence="2" type="ORF">ANHYDRO_01276</name>
</gene>
<name>B6W9M1_9FIRM</name>
<dbReference type="Pfam" id="PF01381">
    <property type="entry name" value="HTH_3"/>
    <property type="match status" value="1"/>
</dbReference>
<dbReference type="SMART" id="SM00530">
    <property type="entry name" value="HTH_XRE"/>
    <property type="match status" value="1"/>
</dbReference>
<evidence type="ECO:0000259" key="1">
    <source>
        <dbReference type="PROSITE" id="PS50943"/>
    </source>
</evidence>
<dbReference type="SUPFAM" id="SSF47413">
    <property type="entry name" value="lambda repressor-like DNA-binding domains"/>
    <property type="match status" value="1"/>
</dbReference>
<dbReference type="EMBL" id="ABXA01000033">
    <property type="protein sequence ID" value="EEB35878.1"/>
    <property type="molecule type" value="Genomic_DNA"/>
</dbReference>
<dbReference type="InterPro" id="IPR010982">
    <property type="entry name" value="Lambda_DNA-bd_dom_sf"/>
</dbReference>
<dbReference type="Gene3D" id="1.10.260.40">
    <property type="entry name" value="lambda repressor-like DNA-binding domains"/>
    <property type="match status" value="1"/>
</dbReference>
<organism evidence="2 3">
    <name type="scientific">Anaerococcus hydrogenalis DSM 7454</name>
    <dbReference type="NCBI Taxonomy" id="561177"/>
    <lineage>
        <taxon>Bacteria</taxon>
        <taxon>Bacillati</taxon>
        <taxon>Bacillota</taxon>
        <taxon>Tissierellia</taxon>
        <taxon>Tissierellales</taxon>
        <taxon>Peptoniphilaceae</taxon>
        <taxon>Anaerococcus</taxon>
    </lineage>
</organism>
<keyword evidence="2" id="KW-0238">DNA-binding</keyword>
<evidence type="ECO:0000313" key="2">
    <source>
        <dbReference type="EMBL" id="EEB35878.1"/>
    </source>
</evidence>
<protein>
    <submittedName>
        <fullName evidence="2">DNA-binding helix-turn-helix protein</fullName>
    </submittedName>
</protein>
<dbReference type="PROSITE" id="PS50943">
    <property type="entry name" value="HTH_CROC1"/>
    <property type="match status" value="1"/>
</dbReference>
<reference evidence="2 3" key="2">
    <citation type="submission" date="2008-10" db="EMBL/GenBank/DDBJ databases">
        <title>Draft genome sequence of Anaerococcus hydrogenalis (DSM 7454).</title>
        <authorList>
            <person name="Sudarsanam P."/>
            <person name="Ley R."/>
            <person name="Guruge J."/>
            <person name="Turnbaugh P.J."/>
            <person name="Mahowald M."/>
            <person name="Liep D."/>
            <person name="Gordon J."/>
        </authorList>
    </citation>
    <scope>NUCLEOTIDE SEQUENCE [LARGE SCALE GENOMIC DNA]</scope>
    <source>
        <strain evidence="2 3">DSM 7454</strain>
    </source>
</reference>
<comment type="caution">
    <text evidence="2">The sequence shown here is derived from an EMBL/GenBank/DDBJ whole genome shotgun (WGS) entry which is preliminary data.</text>
</comment>
<reference evidence="2 3" key="1">
    <citation type="submission" date="2008-09" db="EMBL/GenBank/DDBJ databases">
        <authorList>
            <person name="Fulton L."/>
            <person name="Clifton S."/>
            <person name="Fulton B."/>
            <person name="Xu J."/>
            <person name="Minx P."/>
            <person name="Pepin K.H."/>
            <person name="Johnson M."/>
            <person name="Thiruvilangam P."/>
            <person name="Bhonagiri V."/>
            <person name="Nash W.E."/>
            <person name="Mardis E.R."/>
            <person name="Wilson R.K."/>
        </authorList>
    </citation>
    <scope>NUCLEOTIDE SEQUENCE [LARGE SCALE GENOMIC DNA]</scope>
    <source>
        <strain evidence="2 3">DSM 7454</strain>
    </source>
</reference>
<dbReference type="InterPro" id="IPR001387">
    <property type="entry name" value="Cro/C1-type_HTH"/>
</dbReference>
<dbReference type="Proteomes" id="UP000005451">
    <property type="component" value="Unassembled WGS sequence"/>
</dbReference>
<dbReference type="CDD" id="cd00093">
    <property type="entry name" value="HTH_XRE"/>
    <property type="match status" value="1"/>
</dbReference>